<reference evidence="8" key="2">
    <citation type="submission" date="2016-04" db="EMBL/GenBank/DDBJ databases">
        <title>First Complete Genome Sequence of a Subdivision 6 Acidobacterium.</title>
        <authorList>
            <person name="Huang S."/>
            <person name="Vieira S."/>
            <person name="Bunk B."/>
            <person name="Riedel T."/>
            <person name="Sproeer C."/>
            <person name="Overmann J."/>
        </authorList>
    </citation>
    <scope>NUCLEOTIDE SEQUENCE [LARGE SCALE GENOMIC DNA]</scope>
    <source>
        <strain evidence="8">DSM 100886 HEG_-6_39</strain>
    </source>
</reference>
<dbReference type="EC" id="3.1.11.6" evidence="6"/>
<dbReference type="SUPFAM" id="SSF116842">
    <property type="entry name" value="XseB-like"/>
    <property type="match status" value="1"/>
</dbReference>
<dbReference type="HAMAP" id="MF_00337">
    <property type="entry name" value="Exonuc_7_S"/>
    <property type="match status" value="1"/>
</dbReference>
<comment type="function">
    <text evidence="6">Bidirectionally degrades single-stranded DNA into large acid-insoluble oligonucleotides, which are then degraded further into small acid-soluble oligonucleotides.</text>
</comment>
<dbReference type="NCBIfam" id="TIGR01280">
    <property type="entry name" value="xseB"/>
    <property type="match status" value="1"/>
</dbReference>
<dbReference type="InterPro" id="IPR003761">
    <property type="entry name" value="Exonuc_VII_S"/>
</dbReference>
<keyword evidence="8" id="KW-1185">Reference proteome</keyword>
<reference evidence="7 8" key="1">
    <citation type="journal article" date="2016" name="Genome Announc.">
        <title>First Complete Genome Sequence of a Subdivision 6 Acidobacterium Strain.</title>
        <authorList>
            <person name="Huang S."/>
            <person name="Vieira S."/>
            <person name="Bunk B."/>
            <person name="Riedel T."/>
            <person name="Sproer C."/>
            <person name="Overmann J."/>
        </authorList>
    </citation>
    <scope>NUCLEOTIDE SEQUENCE [LARGE SCALE GENOMIC DNA]</scope>
    <source>
        <strain evidence="8">DSM 100886 HEG_-6_39</strain>
    </source>
</reference>
<dbReference type="GO" id="GO:0005829">
    <property type="term" value="C:cytosol"/>
    <property type="evidence" value="ECO:0007669"/>
    <property type="project" value="TreeGrafter"/>
</dbReference>
<evidence type="ECO:0000313" key="8">
    <source>
        <dbReference type="Proteomes" id="UP000076079"/>
    </source>
</evidence>
<evidence type="ECO:0000256" key="4">
    <source>
        <dbReference type="ARBA" id="ARBA00022801"/>
    </source>
</evidence>
<dbReference type="PANTHER" id="PTHR34137:SF1">
    <property type="entry name" value="EXODEOXYRIBONUCLEASE 7 SMALL SUBUNIT"/>
    <property type="match status" value="1"/>
</dbReference>
<dbReference type="InterPro" id="IPR037004">
    <property type="entry name" value="Exonuc_VII_ssu_sf"/>
</dbReference>
<evidence type="ECO:0000313" key="7">
    <source>
        <dbReference type="EMBL" id="AMY09643.1"/>
    </source>
</evidence>
<keyword evidence="4 6" id="KW-0378">Hydrolase</keyword>
<dbReference type="NCBIfam" id="NF002140">
    <property type="entry name" value="PRK00977.1-4"/>
    <property type="match status" value="1"/>
</dbReference>
<keyword evidence="3 6" id="KW-0540">Nuclease</keyword>
<comment type="similarity">
    <text evidence="1 6">Belongs to the XseB family.</text>
</comment>
<dbReference type="KEGG" id="abac:LuPra_02865"/>
<evidence type="ECO:0000256" key="5">
    <source>
        <dbReference type="ARBA" id="ARBA00022839"/>
    </source>
</evidence>
<proteinExistence type="inferred from homology"/>
<organism evidence="7 8">
    <name type="scientific">Luteitalea pratensis</name>
    <dbReference type="NCBI Taxonomy" id="1855912"/>
    <lineage>
        <taxon>Bacteria</taxon>
        <taxon>Pseudomonadati</taxon>
        <taxon>Acidobacteriota</taxon>
        <taxon>Vicinamibacteria</taxon>
        <taxon>Vicinamibacterales</taxon>
        <taxon>Vicinamibacteraceae</taxon>
        <taxon>Luteitalea</taxon>
    </lineage>
</organism>
<name>A0A143PN47_LUTPR</name>
<keyword evidence="2 6" id="KW-0963">Cytoplasm</keyword>
<evidence type="ECO:0000256" key="2">
    <source>
        <dbReference type="ARBA" id="ARBA00022490"/>
    </source>
</evidence>
<dbReference type="GO" id="GO:0006308">
    <property type="term" value="P:DNA catabolic process"/>
    <property type="evidence" value="ECO:0007669"/>
    <property type="project" value="UniProtKB-UniRule"/>
</dbReference>
<evidence type="ECO:0000256" key="3">
    <source>
        <dbReference type="ARBA" id="ARBA00022722"/>
    </source>
</evidence>
<dbReference type="Gene3D" id="1.10.287.1040">
    <property type="entry name" value="Exonuclease VII, small subunit"/>
    <property type="match status" value="1"/>
</dbReference>
<gene>
    <name evidence="6 7" type="primary">xseB</name>
    <name evidence="7" type="ORF">LuPra_02865</name>
</gene>
<accession>A0A143PN47</accession>
<evidence type="ECO:0000256" key="1">
    <source>
        <dbReference type="ARBA" id="ARBA00009998"/>
    </source>
</evidence>
<dbReference type="RefSeq" id="WP_110171379.1">
    <property type="nucleotide sequence ID" value="NZ_CP015136.1"/>
</dbReference>
<dbReference type="GO" id="GO:0008855">
    <property type="term" value="F:exodeoxyribonuclease VII activity"/>
    <property type="evidence" value="ECO:0007669"/>
    <property type="project" value="UniProtKB-UniRule"/>
</dbReference>
<dbReference type="Pfam" id="PF02609">
    <property type="entry name" value="Exonuc_VII_S"/>
    <property type="match status" value="1"/>
</dbReference>
<keyword evidence="5 6" id="KW-0269">Exonuclease</keyword>
<dbReference type="STRING" id="1855912.LuPra_02865"/>
<sequence>MTDPTDFEQALTELDAIVRSLEQGDQPLEQSLALFERGVTLSRFCHEKLTDAEKRIQVLTQSGGLRDETAAFEKDLSPRQSDRG</sequence>
<dbReference type="EMBL" id="CP015136">
    <property type="protein sequence ID" value="AMY09643.1"/>
    <property type="molecule type" value="Genomic_DNA"/>
</dbReference>
<dbReference type="PANTHER" id="PTHR34137">
    <property type="entry name" value="EXODEOXYRIBONUCLEASE 7 SMALL SUBUNIT"/>
    <property type="match status" value="1"/>
</dbReference>
<protein>
    <recommendedName>
        <fullName evidence="6">Exodeoxyribonuclease 7 small subunit</fullName>
        <ecNumber evidence="6">3.1.11.6</ecNumber>
    </recommendedName>
    <alternativeName>
        <fullName evidence="6">Exodeoxyribonuclease VII small subunit</fullName>
        <shortName evidence="6">Exonuclease VII small subunit</shortName>
    </alternativeName>
</protein>
<dbReference type="Proteomes" id="UP000076079">
    <property type="component" value="Chromosome"/>
</dbReference>
<dbReference type="OrthoDB" id="122704at2"/>
<evidence type="ECO:0000256" key="6">
    <source>
        <dbReference type="HAMAP-Rule" id="MF_00337"/>
    </source>
</evidence>
<dbReference type="GO" id="GO:0009318">
    <property type="term" value="C:exodeoxyribonuclease VII complex"/>
    <property type="evidence" value="ECO:0007669"/>
    <property type="project" value="UniProtKB-UniRule"/>
</dbReference>
<comment type="catalytic activity">
    <reaction evidence="6">
        <text>Exonucleolytic cleavage in either 5'- to 3'- or 3'- to 5'-direction to yield nucleoside 5'-phosphates.</text>
        <dbReference type="EC" id="3.1.11.6"/>
    </reaction>
</comment>
<dbReference type="AlphaFoldDB" id="A0A143PN47"/>
<comment type="subcellular location">
    <subcellularLocation>
        <location evidence="6">Cytoplasm</location>
    </subcellularLocation>
</comment>
<comment type="subunit">
    <text evidence="6">Heterooligomer composed of large and small subunits.</text>
</comment>